<reference evidence="1" key="1">
    <citation type="submission" date="2018-04" db="EMBL/GenBank/DDBJ databases">
        <title>Whole genome sequencing of Hypsizygus marmoreus.</title>
        <authorList>
            <person name="Choi I.-G."/>
            <person name="Min B."/>
            <person name="Kim J.-G."/>
            <person name="Kim S."/>
            <person name="Oh Y.-L."/>
            <person name="Kong W.-S."/>
            <person name="Park H."/>
            <person name="Jeong J."/>
            <person name="Song E.-S."/>
        </authorList>
    </citation>
    <scope>NUCLEOTIDE SEQUENCE [LARGE SCALE GENOMIC DNA]</scope>
    <source>
        <strain evidence="1">51987-8</strain>
    </source>
</reference>
<accession>A0A369JNP0</accession>
<dbReference type="Pfam" id="PF12224">
    <property type="entry name" value="Amidoligase_2"/>
    <property type="match status" value="1"/>
</dbReference>
<dbReference type="Proteomes" id="UP000076154">
    <property type="component" value="Unassembled WGS sequence"/>
</dbReference>
<sequence length="388" mass="43387">MSWPPLRPEDDKPYNLRAGQQPVIQRHAVPTLQLSNEVSTPPSGAWRFGIEMELTLCPNVSALLGSQTYSNTLKGLLPAGGGSLSWSQVGRILEAMLRTAMGFTHQRPVALGKSGTLDYSKWSIISDGSISPAEGFYGFEIVSPVFTSQDNWQGELKTLWRLLRSFFSVQASPSCATHIHVSPGQGPWTASQLALLAKCIVYFDPLIDALVPEERRGSYYCRSNIFAEGVDRDLLKGFGHVFRRIDDLAKGGSLRNFVRYISPERTHAWNFTNLEGNCGTVELRRPPMSRNLEEAIKWTKFAIAFVTSATQRDLNRVLAPTGPTLSKFQGFILSSDITLEPLFADRVYHRQMTRVNPITFQEAALWKKKEDKKSVFTEKMKQAQQGGQ</sequence>
<protein>
    <recommendedName>
        <fullName evidence="3">Amidoligase enzyme</fullName>
    </recommendedName>
</protein>
<dbReference type="PANTHER" id="PTHR36847">
    <property type="entry name" value="AMIDOLIGASE ENZYME"/>
    <property type="match status" value="1"/>
</dbReference>
<dbReference type="InterPro" id="IPR022025">
    <property type="entry name" value="Amidoligase_2"/>
</dbReference>
<organism evidence="1 2">
    <name type="scientific">Hypsizygus marmoreus</name>
    <name type="common">White beech mushroom</name>
    <name type="synonym">Agaricus marmoreus</name>
    <dbReference type="NCBI Taxonomy" id="39966"/>
    <lineage>
        <taxon>Eukaryota</taxon>
        <taxon>Fungi</taxon>
        <taxon>Dikarya</taxon>
        <taxon>Basidiomycota</taxon>
        <taxon>Agaricomycotina</taxon>
        <taxon>Agaricomycetes</taxon>
        <taxon>Agaricomycetidae</taxon>
        <taxon>Agaricales</taxon>
        <taxon>Tricholomatineae</taxon>
        <taxon>Lyophyllaceae</taxon>
        <taxon>Hypsizygus</taxon>
    </lineage>
</organism>
<evidence type="ECO:0008006" key="3">
    <source>
        <dbReference type="Google" id="ProtNLM"/>
    </source>
</evidence>
<dbReference type="InParanoid" id="A0A369JNP0"/>
<comment type="caution">
    <text evidence="1">The sequence shown here is derived from an EMBL/GenBank/DDBJ whole genome shotgun (WGS) entry which is preliminary data.</text>
</comment>
<evidence type="ECO:0000313" key="1">
    <source>
        <dbReference type="EMBL" id="RDB21995.1"/>
    </source>
</evidence>
<evidence type="ECO:0000313" key="2">
    <source>
        <dbReference type="Proteomes" id="UP000076154"/>
    </source>
</evidence>
<dbReference type="OrthoDB" id="5291055at2759"/>
<gene>
    <name evidence="1" type="ORF">Hypma_010835</name>
</gene>
<keyword evidence="2" id="KW-1185">Reference proteome</keyword>
<proteinExistence type="predicted"/>
<dbReference type="PANTHER" id="PTHR36847:SF1">
    <property type="entry name" value="AMIDOLIGASE ENZYME"/>
    <property type="match status" value="1"/>
</dbReference>
<name>A0A369JNP0_HYPMA</name>
<dbReference type="AlphaFoldDB" id="A0A369JNP0"/>
<dbReference type="EMBL" id="LUEZ02000053">
    <property type="protein sequence ID" value="RDB21995.1"/>
    <property type="molecule type" value="Genomic_DNA"/>
</dbReference>
<dbReference type="STRING" id="39966.A0A369JNP0"/>